<evidence type="ECO:0000256" key="2">
    <source>
        <dbReference type="SAM" id="Phobius"/>
    </source>
</evidence>
<dbReference type="PROSITE" id="PS51352">
    <property type="entry name" value="THIOREDOXIN_2"/>
    <property type="match status" value="1"/>
</dbReference>
<keyword evidence="1" id="KW-0676">Redox-active center</keyword>
<keyword evidence="2" id="KW-0812">Transmembrane</keyword>
<accession>A0A376C1M0</accession>
<protein>
    <submittedName>
        <fullName evidence="4">Thiol-disulfide oxidoreductase resA</fullName>
    </submittedName>
</protein>
<dbReference type="GO" id="GO:0016491">
    <property type="term" value="F:oxidoreductase activity"/>
    <property type="evidence" value="ECO:0007669"/>
    <property type="project" value="InterPro"/>
</dbReference>
<evidence type="ECO:0000313" key="4">
    <source>
        <dbReference type="EMBL" id="SSZ55972.1"/>
    </source>
</evidence>
<evidence type="ECO:0000256" key="1">
    <source>
        <dbReference type="ARBA" id="ARBA00023284"/>
    </source>
</evidence>
<keyword evidence="2" id="KW-0472">Membrane</keyword>
<dbReference type="InterPro" id="IPR050553">
    <property type="entry name" value="Thioredoxin_ResA/DsbE_sf"/>
</dbReference>
<dbReference type="Gene3D" id="3.40.30.10">
    <property type="entry name" value="Glutaredoxin"/>
    <property type="match status" value="1"/>
</dbReference>
<dbReference type="PANTHER" id="PTHR42852">
    <property type="entry name" value="THIOL:DISULFIDE INTERCHANGE PROTEIN DSBE"/>
    <property type="match status" value="1"/>
</dbReference>
<proteinExistence type="predicted"/>
<dbReference type="EMBL" id="UFTJ01000002">
    <property type="protein sequence ID" value="SSZ55972.1"/>
    <property type="molecule type" value="Genomic_DNA"/>
</dbReference>
<dbReference type="Pfam" id="PF00578">
    <property type="entry name" value="AhpC-TSA"/>
    <property type="match status" value="1"/>
</dbReference>
<dbReference type="SUPFAM" id="SSF52833">
    <property type="entry name" value="Thioredoxin-like"/>
    <property type="match status" value="1"/>
</dbReference>
<feature type="domain" description="Thioredoxin" evidence="3">
    <location>
        <begin position="43"/>
        <end position="182"/>
    </location>
</feature>
<dbReference type="CDD" id="cd02966">
    <property type="entry name" value="TlpA_like_family"/>
    <property type="match status" value="1"/>
</dbReference>
<dbReference type="PROSITE" id="PS00194">
    <property type="entry name" value="THIOREDOXIN_1"/>
    <property type="match status" value="1"/>
</dbReference>
<dbReference type="PANTHER" id="PTHR42852:SF13">
    <property type="entry name" value="PROTEIN DIPZ"/>
    <property type="match status" value="1"/>
</dbReference>
<feature type="transmembrane region" description="Helical" evidence="2">
    <location>
        <begin position="6"/>
        <end position="29"/>
    </location>
</feature>
<dbReference type="Proteomes" id="UP000255515">
    <property type="component" value="Unassembled WGS sequence"/>
</dbReference>
<keyword evidence="2" id="KW-1133">Transmembrane helix</keyword>
<reference evidence="4 5" key="1">
    <citation type="submission" date="2018-06" db="EMBL/GenBank/DDBJ databases">
        <authorList>
            <consortium name="Pathogen Informatics"/>
            <person name="Doyle S."/>
        </authorList>
    </citation>
    <scope>NUCLEOTIDE SEQUENCE [LARGE SCALE GENOMIC DNA]</scope>
    <source>
        <strain evidence="4 5">NCTC11661</strain>
    </source>
</reference>
<organism evidence="4 5">
    <name type="scientific">Bergeyella zoohelcum</name>
    <dbReference type="NCBI Taxonomy" id="1015"/>
    <lineage>
        <taxon>Bacteria</taxon>
        <taxon>Pseudomonadati</taxon>
        <taxon>Bacteroidota</taxon>
        <taxon>Flavobacteriia</taxon>
        <taxon>Flavobacteriales</taxon>
        <taxon>Weeksellaceae</taxon>
        <taxon>Bergeyella</taxon>
    </lineage>
</organism>
<evidence type="ECO:0000313" key="5">
    <source>
        <dbReference type="Proteomes" id="UP000255515"/>
    </source>
</evidence>
<dbReference type="GO" id="GO:0016209">
    <property type="term" value="F:antioxidant activity"/>
    <property type="evidence" value="ECO:0007669"/>
    <property type="project" value="InterPro"/>
</dbReference>
<sequence>MKKGQNIIFIVLTVVIVGMLFIPGVKSFIQEMIFPIKKIENATTLSDKAYQVELKGINTSNVNLADFKGKKPLFLNFWGTWCAPCREEWPSIQKLYDEKKGEMDFVLIAMMDKEEAVRKYLEENQFTVPVYLAESPLDESILPKSFPTTFVLSKEGRIVLKETATRDWHSESALNILNQMGN</sequence>
<dbReference type="AlphaFoldDB" id="A0A376C1M0"/>
<name>A0A376C1M0_9FLAO</name>
<dbReference type="InterPro" id="IPR036249">
    <property type="entry name" value="Thioredoxin-like_sf"/>
</dbReference>
<evidence type="ECO:0000259" key="3">
    <source>
        <dbReference type="PROSITE" id="PS51352"/>
    </source>
</evidence>
<dbReference type="InterPro" id="IPR017937">
    <property type="entry name" value="Thioredoxin_CS"/>
</dbReference>
<dbReference type="InterPro" id="IPR000866">
    <property type="entry name" value="AhpC/TSA"/>
</dbReference>
<gene>
    <name evidence="4" type="primary">resA_2</name>
    <name evidence="4" type="ORF">NCTC11661_01372</name>
</gene>
<dbReference type="InterPro" id="IPR013766">
    <property type="entry name" value="Thioredoxin_domain"/>
</dbReference>
<dbReference type="RefSeq" id="WP_002688616.1">
    <property type="nucleotide sequence ID" value="NZ_UFTJ01000002.1"/>
</dbReference>